<dbReference type="EMBL" id="CAAALY010276307">
    <property type="protein sequence ID" value="VEL42743.1"/>
    <property type="molecule type" value="Genomic_DNA"/>
</dbReference>
<evidence type="ECO:0000313" key="2">
    <source>
        <dbReference type="EMBL" id="VEL42743.1"/>
    </source>
</evidence>
<gene>
    <name evidence="2" type="ORF">PXEA_LOCUS36183</name>
</gene>
<evidence type="ECO:0000313" key="3">
    <source>
        <dbReference type="Proteomes" id="UP000784294"/>
    </source>
</evidence>
<reference evidence="2" key="1">
    <citation type="submission" date="2018-11" db="EMBL/GenBank/DDBJ databases">
        <authorList>
            <consortium name="Pathogen Informatics"/>
        </authorList>
    </citation>
    <scope>NUCLEOTIDE SEQUENCE</scope>
</reference>
<name>A0A448XQZ1_9PLAT</name>
<proteinExistence type="predicted"/>
<accession>A0A448XQZ1</accession>
<comment type="caution">
    <text evidence="2">The sequence shown here is derived from an EMBL/GenBank/DDBJ whole genome shotgun (WGS) entry which is preliminary data.</text>
</comment>
<keyword evidence="3" id="KW-1185">Reference proteome</keyword>
<organism evidence="2 3">
    <name type="scientific">Protopolystoma xenopodis</name>
    <dbReference type="NCBI Taxonomy" id="117903"/>
    <lineage>
        <taxon>Eukaryota</taxon>
        <taxon>Metazoa</taxon>
        <taxon>Spiralia</taxon>
        <taxon>Lophotrochozoa</taxon>
        <taxon>Platyhelminthes</taxon>
        <taxon>Monogenea</taxon>
        <taxon>Polyopisthocotylea</taxon>
        <taxon>Polystomatidea</taxon>
        <taxon>Polystomatidae</taxon>
        <taxon>Protopolystoma</taxon>
    </lineage>
</organism>
<dbReference type="Proteomes" id="UP000784294">
    <property type="component" value="Unassembled WGS sequence"/>
</dbReference>
<sequence length="50" mass="5566">MDPENEDARQAMSQLPPGYGEDEVEQDEEKAAGLVGHASINVRRNTFHLI</sequence>
<evidence type="ECO:0000256" key="1">
    <source>
        <dbReference type="SAM" id="MobiDB-lite"/>
    </source>
</evidence>
<protein>
    <submittedName>
        <fullName evidence="2">Uncharacterized protein</fullName>
    </submittedName>
</protein>
<dbReference type="AlphaFoldDB" id="A0A448XQZ1"/>
<feature type="region of interest" description="Disordered" evidence="1">
    <location>
        <begin position="1"/>
        <end position="29"/>
    </location>
</feature>